<evidence type="ECO:0000256" key="1">
    <source>
        <dbReference type="ARBA" id="ARBA00022679"/>
    </source>
</evidence>
<protein>
    <submittedName>
        <fullName evidence="3">Malonyl-coenzyme:anthocyanin 5-O-glucoside-6'''-O-malonyltransferase</fullName>
    </submittedName>
</protein>
<dbReference type="GO" id="GO:0016747">
    <property type="term" value="F:acyltransferase activity, transferring groups other than amino-acyl groups"/>
    <property type="evidence" value="ECO:0007669"/>
    <property type="project" value="UniProtKB-ARBA"/>
</dbReference>
<reference evidence="3" key="2">
    <citation type="journal article" date="2024" name="Plant">
        <title>Genomic evolution and insights into agronomic trait innovations of Sesamum species.</title>
        <authorList>
            <person name="Miao H."/>
            <person name="Wang L."/>
            <person name="Qu L."/>
            <person name="Liu H."/>
            <person name="Sun Y."/>
            <person name="Le M."/>
            <person name="Wang Q."/>
            <person name="Wei S."/>
            <person name="Zheng Y."/>
            <person name="Lin W."/>
            <person name="Duan Y."/>
            <person name="Cao H."/>
            <person name="Xiong S."/>
            <person name="Wang X."/>
            <person name="Wei L."/>
            <person name="Li C."/>
            <person name="Ma Q."/>
            <person name="Ju M."/>
            <person name="Zhao R."/>
            <person name="Li G."/>
            <person name="Mu C."/>
            <person name="Tian Q."/>
            <person name="Mei H."/>
            <person name="Zhang T."/>
            <person name="Gao T."/>
            <person name="Zhang H."/>
        </authorList>
    </citation>
    <scope>NUCLEOTIDE SEQUENCE</scope>
    <source>
        <strain evidence="3">3651</strain>
    </source>
</reference>
<dbReference type="Pfam" id="PF02458">
    <property type="entry name" value="Transferase"/>
    <property type="match status" value="1"/>
</dbReference>
<keyword evidence="2" id="KW-0012">Acyltransferase</keyword>
<organism evidence="3 4">
    <name type="scientific">Sesamum alatum</name>
    <dbReference type="NCBI Taxonomy" id="300844"/>
    <lineage>
        <taxon>Eukaryota</taxon>
        <taxon>Viridiplantae</taxon>
        <taxon>Streptophyta</taxon>
        <taxon>Embryophyta</taxon>
        <taxon>Tracheophyta</taxon>
        <taxon>Spermatophyta</taxon>
        <taxon>Magnoliopsida</taxon>
        <taxon>eudicotyledons</taxon>
        <taxon>Gunneridae</taxon>
        <taxon>Pentapetalae</taxon>
        <taxon>asterids</taxon>
        <taxon>lamiids</taxon>
        <taxon>Lamiales</taxon>
        <taxon>Pedaliaceae</taxon>
        <taxon>Sesamum</taxon>
    </lineage>
</organism>
<gene>
    <name evidence="3" type="ORF">Salat_1858900</name>
</gene>
<dbReference type="Gene3D" id="3.30.559.10">
    <property type="entry name" value="Chloramphenicol acetyltransferase-like domain"/>
    <property type="match status" value="1"/>
</dbReference>
<dbReference type="AlphaFoldDB" id="A0AAE2CI19"/>
<evidence type="ECO:0000313" key="3">
    <source>
        <dbReference type="EMBL" id="KAK4422764.1"/>
    </source>
</evidence>
<dbReference type="InterPro" id="IPR051504">
    <property type="entry name" value="Plant_metabolite_acyltrans"/>
</dbReference>
<dbReference type="InterPro" id="IPR023213">
    <property type="entry name" value="CAT-like_dom_sf"/>
</dbReference>
<dbReference type="EMBL" id="JACGWO010000007">
    <property type="protein sequence ID" value="KAK4422764.1"/>
    <property type="molecule type" value="Genomic_DNA"/>
</dbReference>
<comment type="caution">
    <text evidence="3">The sequence shown here is derived from an EMBL/GenBank/DDBJ whole genome shotgun (WGS) entry which is preliminary data.</text>
</comment>
<evidence type="ECO:0000256" key="2">
    <source>
        <dbReference type="ARBA" id="ARBA00023315"/>
    </source>
</evidence>
<keyword evidence="1" id="KW-0808">Transferase</keyword>
<name>A0AAE2CI19_9LAMI</name>
<accession>A0AAE2CI19</accession>
<keyword evidence="4" id="KW-1185">Reference proteome</keyword>
<dbReference type="PANTHER" id="PTHR31625">
    <property type="match status" value="1"/>
</dbReference>
<reference evidence="3" key="1">
    <citation type="submission" date="2020-06" db="EMBL/GenBank/DDBJ databases">
        <authorList>
            <person name="Li T."/>
            <person name="Hu X."/>
            <person name="Zhang T."/>
            <person name="Song X."/>
            <person name="Zhang H."/>
            <person name="Dai N."/>
            <person name="Sheng W."/>
            <person name="Hou X."/>
            <person name="Wei L."/>
        </authorList>
    </citation>
    <scope>NUCLEOTIDE SEQUENCE</scope>
    <source>
        <strain evidence="3">3651</strain>
        <tissue evidence="3">Leaf</tissue>
    </source>
</reference>
<sequence>MAKIEHKQLVGEEGFVMAAEAIADQIKNRVNKKDQVLKGAENWLSGSKTMNEIRALFVSGSPKFDFSDADFGWGRPRKLEVVSIDEEKYSMSLCKSRDSDGGLEVGMSLPKARMEAFAAIFYHGLT</sequence>
<evidence type="ECO:0000313" key="4">
    <source>
        <dbReference type="Proteomes" id="UP001293254"/>
    </source>
</evidence>
<dbReference type="Proteomes" id="UP001293254">
    <property type="component" value="Unassembled WGS sequence"/>
</dbReference>
<proteinExistence type="predicted"/>